<gene>
    <name evidence="6" type="ORF">HK099_001217</name>
</gene>
<dbReference type="SMART" id="SM00054">
    <property type="entry name" value="EFh"/>
    <property type="match status" value="3"/>
</dbReference>
<evidence type="ECO:0000256" key="2">
    <source>
        <dbReference type="ARBA" id="ARBA00022737"/>
    </source>
</evidence>
<proteinExistence type="predicted"/>
<feature type="domain" description="EF-hand" evidence="5">
    <location>
        <begin position="98"/>
        <end position="133"/>
    </location>
</feature>
<dbReference type="PANTHER" id="PTHR34524">
    <property type="entry name" value="CALCYPHOSIN"/>
    <property type="match status" value="1"/>
</dbReference>
<feature type="domain" description="EF-hand" evidence="5">
    <location>
        <begin position="27"/>
        <end position="62"/>
    </location>
</feature>
<organism evidence="6 7">
    <name type="scientific">Clydaea vesicula</name>
    <dbReference type="NCBI Taxonomy" id="447962"/>
    <lineage>
        <taxon>Eukaryota</taxon>
        <taxon>Fungi</taxon>
        <taxon>Fungi incertae sedis</taxon>
        <taxon>Chytridiomycota</taxon>
        <taxon>Chytridiomycota incertae sedis</taxon>
        <taxon>Chytridiomycetes</taxon>
        <taxon>Lobulomycetales</taxon>
        <taxon>Lobulomycetaceae</taxon>
        <taxon>Clydaea</taxon>
    </lineage>
</organism>
<dbReference type="AlphaFoldDB" id="A0AAD5U3N9"/>
<dbReference type="InterPro" id="IPR002048">
    <property type="entry name" value="EF_hand_dom"/>
</dbReference>
<evidence type="ECO:0000256" key="4">
    <source>
        <dbReference type="SAM" id="MobiDB-lite"/>
    </source>
</evidence>
<evidence type="ECO:0000313" key="7">
    <source>
        <dbReference type="Proteomes" id="UP001211065"/>
    </source>
</evidence>
<feature type="compositionally biased region" description="Polar residues" evidence="4">
    <location>
        <begin position="1"/>
        <end position="15"/>
    </location>
</feature>
<keyword evidence="7" id="KW-1185">Reference proteome</keyword>
<dbReference type="PANTHER" id="PTHR34524:SF6">
    <property type="entry name" value="CALCYPHOSINE LIKE"/>
    <property type="match status" value="1"/>
</dbReference>
<reference evidence="6" key="1">
    <citation type="submission" date="2020-05" db="EMBL/GenBank/DDBJ databases">
        <title>Phylogenomic resolution of chytrid fungi.</title>
        <authorList>
            <person name="Stajich J.E."/>
            <person name="Amses K."/>
            <person name="Simmons R."/>
            <person name="Seto K."/>
            <person name="Myers J."/>
            <person name="Bonds A."/>
            <person name="Quandt C.A."/>
            <person name="Barry K."/>
            <person name="Liu P."/>
            <person name="Grigoriev I."/>
            <person name="Longcore J.E."/>
            <person name="James T.Y."/>
        </authorList>
    </citation>
    <scope>NUCLEOTIDE SEQUENCE</scope>
    <source>
        <strain evidence="6">JEL0476</strain>
    </source>
</reference>
<evidence type="ECO:0000256" key="1">
    <source>
        <dbReference type="ARBA" id="ARBA00022723"/>
    </source>
</evidence>
<sequence length="163" mass="18853">MGCSPSKNENNQIKKSTTEDQKIVDPNIDADIIRVFNKIDINKSGNISLSEVDFVINDILPGFNFDRKTVVLAYKAADVDQSGEIELNEFKRLIQLLQIYSKFNKLFEKLDKNHDKKISFEEFKEGHKIIGMKTTHSKKLFEEYKLIDVDNSGYIQFDEVNKD</sequence>
<keyword evidence="1" id="KW-0479">Metal-binding</keyword>
<dbReference type="GO" id="GO:0005509">
    <property type="term" value="F:calcium ion binding"/>
    <property type="evidence" value="ECO:0007669"/>
    <property type="project" value="InterPro"/>
</dbReference>
<name>A0AAD5U3N9_9FUNG</name>
<evidence type="ECO:0000256" key="3">
    <source>
        <dbReference type="ARBA" id="ARBA00022837"/>
    </source>
</evidence>
<dbReference type="PROSITE" id="PS00018">
    <property type="entry name" value="EF_HAND_1"/>
    <property type="match status" value="3"/>
</dbReference>
<accession>A0AAD5U3N9</accession>
<keyword evidence="3" id="KW-0106">Calcium</keyword>
<dbReference type="InterPro" id="IPR011992">
    <property type="entry name" value="EF-hand-dom_pair"/>
</dbReference>
<dbReference type="PROSITE" id="PS50222">
    <property type="entry name" value="EF_HAND_2"/>
    <property type="match status" value="3"/>
</dbReference>
<feature type="domain" description="EF-hand" evidence="5">
    <location>
        <begin position="135"/>
        <end position="163"/>
    </location>
</feature>
<dbReference type="SUPFAM" id="SSF47473">
    <property type="entry name" value="EF-hand"/>
    <property type="match status" value="1"/>
</dbReference>
<dbReference type="InterPro" id="IPR018247">
    <property type="entry name" value="EF_Hand_1_Ca_BS"/>
</dbReference>
<evidence type="ECO:0000313" key="6">
    <source>
        <dbReference type="EMBL" id="KAJ3223391.1"/>
    </source>
</evidence>
<dbReference type="InterPro" id="IPR051581">
    <property type="entry name" value="Ca-bind"/>
</dbReference>
<dbReference type="EMBL" id="JADGJW010000132">
    <property type="protein sequence ID" value="KAJ3223391.1"/>
    <property type="molecule type" value="Genomic_DNA"/>
</dbReference>
<evidence type="ECO:0000259" key="5">
    <source>
        <dbReference type="PROSITE" id="PS50222"/>
    </source>
</evidence>
<comment type="caution">
    <text evidence="6">The sequence shown here is derived from an EMBL/GenBank/DDBJ whole genome shotgun (WGS) entry which is preliminary data.</text>
</comment>
<keyword evidence="2" id="KW-0677">Repeat</keyword>
<protein>
    <recommendedName>
        <fullName evidence="5">EF-hand domain-containing protein</fullName>
    </recommendedName>
</protein>
<dbReference type="Proteomes" id="UP001211065">
    <property type="component" value="Unassembled WGS sequence"/>
</dbReference>
<dbReference type="Gene3D" id="1.10.238.10">
    <property type="entry name" value="EF-hand"/>
    <property type="match status" value="2"/>
</dbReference>
<dbReference type="Pfam" id="PF13499">
    <property type="entry name" value="EF-hand_7"/>
    <property type="match status" value="2"/>
</dbReference>
<feature type="region of interest" description="Disordered" evidence="4">
    <location>
        <begin position="1"/>
        <end position="20"/>
    </location>
</feature>